<keyword evidence="2" id="KW-0808">Transferase</keyword>
<reference evidence="2 3" key="1">
    <citation type="submission" date="2019-12" db="EMBL/GenBank/DDBJ databases">
        <title>Genomic-based taxomic classification of the family Erythrobacteraceae.</title>
        <authorList>
            <person name="Xu L."/>
        </authorList>
    </citation>
    <scope>NUCLEOTIDE SEQUENCE [LARGE SCALE GENOMIC DNA]</scope>
    <source>
        <strain evidence="2 3">100921-2</strain>
    </source>
</reference>
<name>A0A6I4T9T8_9SPHN</name>
<dbReference type="AlphaFoldDB" id="A0A6I4T9T8"/>
<dbReference type="InterPro" id="IPR041726">
    <property type="entry name" value="ACAD10_11_N"/>
</dbReference>
<sequence length="358" mass="38237">MHSAGSVCQPRAICPSSPPVDRAESELAAHLANAARGAGIDCRHVTGLRKLSGGASKEMWAFDIEAADGTKCPLVLRRQPAGRRFSAQGLASVAAEAAVVRRVAEAGVPVPAVAFELPGGSPAGDGYVMARLEGETVGGRVLRLPELAAARAGMARQCGEILARIHAVRDHATLMLAERTSAEELAALEQRYRDTGQPRPVFEYALRWLAGHLPDTGRNVLLHGDFRTGNLMVGPEGIRAVLDWELARIGPPAYDLAWLCVGSWRFQRPDLPVGGFGTRDDLLASYAEAGGAPVDRDALHAWEVFQTMNWGVMCAGVAEAFVAGRRTVEAGVIARRASETEFDLMRLLAPGHGAWNAR</sequence>
<dbReference type="InterPro" id="IPR051678">
    <property type="entry name" value="AGP_Transferase"/>
</dbReference>
<evidence type="ECO:0000313" key="3">
    <source>
        <dbReference type="Proteomes" id="UP000439522"/>
    </source>
</evidence>
<dbReference type="InterPro" id="IPR011009">
    <property type="entry name" value="Kinase-like_dom_sf"/>
</dbReference>
<comment type="caution">
    <text evidence="2">The sequence shown here is derived from an EMBL/GenBank/DDBJ whole genome shotgun (WGS) entry which is preliminary data.</text>
</comment>
<protein>
    <submittedName>
        <fullName evidence="2">Phosphotransferase</fullName>
    </submittedName>
</protein>
<dbReference type="InterPro" id="IPR002575">
    <property type="entry name" value="Aminoglycoside_PTrfase"/>
</dbReference>
<dbReference type="PANTHER" id="PTHR21310">
    <property type="entry name" value="AMINOGLYCOSIDE PHOSPHOTRANSFERASE-RELATED-RELATED"/>
    <property type="match status" value="1"/>
</dbReference>
<dbReference type="CDD" id="cd05154">
    <property type="entry name" value="ACAD10_11_N-like"/>
    <property type="match status" value="1"/>
</dbReference>
<feature type="domain" description="Aminoglycoside phosphotransferase" evidence="1">
    <location>
        <begin position="48"/>
        <end position="281"/>
    </location>
</feature>
<accession>A0A6I4T9T8</accession>
<dbReference type="Gene3D" id="3.90.1200.10">
    <property type="match status" value="1"/>
</dbReference>
<gene>
    <name evidence="2" type="ORF">GRI40_03505</name>
</gene>
<dbReference type="Proteomes" id="UP000439522">
    <property type="component" value="Unassembled WGS sequence"/>
</dbReference>
<dbReference type="Gene3D" id="3.30.200.20">
    <property type="entry name" value="Phosphorylase Kinase, domain 1"/>
    <property type="match status" value="1"/>
</dbReference>
<keyword evidence="3" id="KW-1185">Reference proteome</keyword>
<dbReference type="EMBL" id="WTZA01000001">
    <property type="protein sequence ID" value="MXO74289.1"/>
    <property type="molecule type" value="Genomic_DNA"/>
</dbReference>
<dbReference type="OrthoDB" id="3806873at2"/>
<organism evidence="2 3">
    <name type="scientific">Tsuneonella aeria</name>
    <dbReference type="NCBI Taxonomy" id="1837929"/>
    <lineage>
        <taxon>Bacteria</taxon>
        <taxon>Pseudomonadati</taxon>
        <taxon>Pseudomonadota</taxon>
        <taxon>Alphaproteobacteria</taxon>
        <taxon>Sphingomonadales</taxon>
        <taxon>Erythrobacteraceae</taxon>
        <taxon>Tsuneonella</taxon>
    </lineage>
</organism>
<dbReference type="PANTHER" id="PTHR21310:SF57">
    <property type="entry name" value="BLR2944 PROTEIN"/>
    <property type="match status" value="1"/>
</dbReference>
<evidence type="ECO:0000259" key="1">
    <source>
        <dbReference type="Pfam" id="PF01636"/>
    </source>
</evidence>
<proteinExistence type="predicted"/>
<dbReference type="GO" id="GO:0016740">
    <property type="term" value="F:transferase activity"/>
    <property type="evidence" value="ECO:0007669"/>
    <property type="project" value="UniProtKB-KW"/>
</dbReference>
<evidence type="ECO:0000313" key="2">
    <source>
        <dbReference type="EMBL" id="MXO74289.1"/>
    </source>
</evidence>
<dbReference type="SUPFAM" id="SSF56112">
    <property type="entry name" value="Protein kinase-like (PK-like)"/>
    <property type="match status" value="1"/>
</dbReference>
<dbReference type="Pfam" id="PF01636">
    <property type="entry name" value="APH"/>
    <property type="match status" value="1"/>
</dbReference>